<dbReference type="Proteomes" id="UP001477672">
    <property type="component" value="Unassembled WGS sequence"/>
</dbReference>
<dbReference type="Gene3D" id="2.60.320.10">
    <property type="entry name" value="N-utilization substance G protein NusG, insert domain"/>
    <property type="match status" value="1"/>
</dbReference>
<gene>
    <name evidence="1" type="ORF">WMO24_07870</name>
</gene>
<dbReference type="RefSeq" id="WP_349215846.1">
    <property type="nucleotide sequence ID" value="NZ_JBBMFA010000085.1"/>
</dbReference>
<keyword evidence="2" id="KW-1185">Reference proteome</keyword>
<reference evidence="1 2" key="1">
    <citation type="submission" date="2024-03" db="EMBL/GenBank/DDBJ databases">
        <title>Human intestinal bacterial collection.</title>
        <authorList>
            <person name="Pauvert C."/>
            <person name="Hitch T.C.A."/>
            <person name="Clavel T."/>
        </authorList>
    </citation>
    <scope>NUCLEOTIDE SEQUENCE [LARGE SCALE GENOMIC DNA]</scope>
    <source>
        <strain evidence="1 2">CLA-JM-H11</strain>
    </source>
</reference>
<protein>
    <submittedName>
        <fullName evidence="1">NusG domain II-containing protein</fullName>
    </submittedName>
</protein>
<dbReference type="Pfam" id="PF07009">
    <property type="entry name" value="NusG_II"/>
    <property type="match status" value="1"/>
</dbReference>
<evidence type="ECO:0000313" key="2">
    <source>
        <dbReference type="Proteomes" id="UP001477672"/>
    </source>
</evidence>
<proteinExistence type="predicted"/>
<comment type="caution">
    <text evidence="1">The sequence shown here is derived from an EMBL/GenBank/DDBJ whole genome shotgun (WGS) entry which is preliminary data.</text>
</comment>
<accession>A0ABV1GET0</accession>
<name>A0ABV1GET0_9FIRM</name>
<dbReference type="CDD" id="cd09846">
    <property type="entry name" value="DUF1312"/>
    <property type="match status" value="1"/>
</dbReference>
<dbReference type="EMBL" id="JBBMFA010000085">
    <property type="protein sequence ID" value="MEQ2520345.1"/>
    <property type="molecule type" value="Genomic_DNA"/>
</dbReference>
<dbReference type="InterPro" id="IPR038690">
    <property type="entry name" value="NusG_2_sf"/>
</dbReference>
<sequence length="107" mass="11192">MKKNILFALVILAAAGALVLWGAGRGAGAQAVVSVAGAETQRIPLSRDGTYSIEGAPFPVTLEVRDGAIRFVDSQCPDHICENFGWLSKEHDQAVCAPAGVVVSVEE</sequence>
<evidence type="ECO:0000313" key="1">
    <source>
        <dbReference type="EMBL" id="MEQ2520345.1"/>
    </source>
</evidence>
<organism evidence="1 2">
    <name type="scientific">Ruthenibacterium intestinale</name>
    <dbReference type="NCBI Taxonomy" id="3133163"/>
    <lineage>
        <taxon>Bacteria</taxon>
        <taxon>Bacillati</taxon>
        <taxon>Bacillota</taxon>
        <taxon>Clostridia</taxon>
        <taxon>Eubacteriales</taxon>
        <taxon>Oscillospiraceae</taxon>
        <taxon>Ruthenibacterium</taxon>
    </lineage>
</organism>